<dbReference type="AlphaFoldDB" id="A0A0E9PN20"/>
<reference evidence="1" key="1">
    <citation type="submission" date="2014-11" db="EMBL/GenBank/DDBJ databases">
        <authorList>
            <person name="Amaro Gonzalez C."/>
        </authorList>
    </citation>
    <scope>NUCLEOTIDE SEQUENCE</scope>
</reference>
<evidence type="ECO:0000313" key="1">
    <source>
        <dbReference type="EMBL" id="JAH05470.1"/>
    </source>
</evidence>
<organism evidence="1">
    <name type="scientific">Anguilla anguilla</name>
    <name type="common">European freshwater eel</name>
    <name type="synonym">Muraena anguilla</name>
    <dbReference type="NCBI Taxonomy" id="7936"/>
    <lineage>
        <taxon>Eukaryota</taxon>
        <taxon>Metazoa</taxon>
        <taxon>Chordata</taxon>
        <taxon>Craniata</taxon>
        <taxon>Vertebrata</taxon>
        <taxon>Euteleostomi</taxon>
        <taxon>Actinopterygii</taxon>
        <taxon>Neopterygii</taxon>
        <taxon>Teleostei</taxon>
        <taxon>Anguilliformes</taxon>
        <taxon>Anguillidae</taxon>
        <taxon>Anguilla</taxon>
    </lineage>
</organism>
<protein>
    <submittedName>
        <fullName evidence="1">Uncharacterized protein</fullName>
    </submittedName>
</protein>
<accession>A0A0E9PN20</accession>
<reference evidence="1" key="2">
    <citation type="journal article" date="2015" name="Fish Shellfish Immunol.">
        <title>Early steps in the European eel (Anguilla anguilla)-Vibrio vulnificus interaction in the gills: Role of the RtxA13 toxin.</title>
        <authorList>
            <person name="Callol A."/>
            <person name="Pajuelo D."/>
            <person name="Ebbesson L."/>
            <person name="Teles M."/>
            <person name="MacKenzie S."/>
            <person name="Amaro C."/>
        </authorList>
    </citation>
    <scope>NUCLEOTIDE SEQUENCE</scope>
</reference>
<proteinExistence type="predicted"/>
<sequence>MPTMASKISPPQYQPLLCPQVDISDPPCSYLAFLNNFPETSTPT</sequence>
<dbReference type="EMBL" id="GBXM01103107">
    <property type="protein sequence ID" value="JAH05470.1"/>
    <property type="molecule type" value="Transcribed_RNA"/>
</dbReference>
<name>A0A0E9PN20_ANGAN</name>